<sequence length="419" mass="45297">MVTSVLQTRLLMARKNVGALMKAEAERVKELVELKNASMGCLSVWQDRVTSLQQEVSSHLLRASQAEARASDFRSRLIRAHASRERLSIELQQIKKELVFEGTRKHYLAEAATMSETKALEFLQQRSGEDISSALRLQHSVICELQSENARLKSEKMEQRRHFKAAIQQRDSVIQRSVVARGNERGAPTTRQLRPSTVSPTTPSLKAMAPDTPRTPLRCTDMKASTCRELRVALSGGTLAGRRKRGGTDTRDAPHKATVARSAPVASSAGPDSKPHAVSVHSSPRSTARLPSEPGPGASSVTRPKTYSGPSAGTQGASNAAAASRAAPRLLKSATSDVKSRRGPQAGETHGSKAISLTASNCRPVGQKVKERTTEIAIKEVVVKCPECVSVLGEVGIRMRSLFVSLFLLTALSWVCLGL</sequence>
<proteinExistence type="predicted"/>
<accession>U6H1C2</accession>
<feature type="region of interest" description="Disordered" evidence="1">
    <location>
        <begin position="180"/>
        <end position="219"/>
    </location>
</feature>
<dbReference type="AlphaFoldDB" id="U6H1C2"/>
<feature type="compositionally biased region" description="Polar residues" evidence="1">
    <location>
        <begin position="299"/>
        <end position="309"/>
    </location>
</feature>
<feature type="compositionally biased region" description="Polar residues" evidence="1">
    <location>
        <begin position="189"/>
        <end position="204"/>
    </location>
</feature>
<gene>
    <name evidence="2" type="ORF">EAH_00053240</name>
</gene>
<dbReference type="Proteomes" id="UP000018050">
    <property type="component" value="Unassembled WGS sequence"/>
</dbReference>
<feature type="compositionally biased region" description="Basic and acidic residues" evidence="1">
    <location>
        <begin position="246"/>
        <end position="255"/>
    </location>
</feature>
<reference evidence="2" key="1">
    <citation type="submission" date="2013-10" db="EMBL/GenBank/DDBJ databases">
        <title>Genomic analysis of the causative agents of coccidiosis in chickens.</title>
        <authorList>
            <person name="Reid A.J."/>
            <person name="Blake D."/>
            <person name="Billington K."/>
            <person name="Browne H."/>
            <person name="Dunn M."/>
            <person name="Hung S."/>
            <person name="Kawahara F."/>
            <person name="Miranda-Saavedra D."/>
            <person name="Mourier T."/>
            <person name="Nagra H."/>
            <person name="Otto T.D."/>
            <person name="Rawlings N."/>
            <person name="Sanchez A."/>
            <person name="Sanders M."/>
            <person name="Subramaniam C."/>
            <person name="Tay Y."/>
            <person name="Dear P."/>
            <person name="Doerig C."/>
            <person name="Gruber A."/>
            <person name="Parkinson J."/>
            <person name="Shirley M."/>
            <person name="Wan K.L."/>
            <person name="Berriman M."/>
            <person name="Tomley F."/>
            <person name="Pain A."/>
        </authorList>
    </citation>
    <scope>NUCLEOTIDE SEQUENCE [LARGE SCALE GENOMIC DNA]</scope>
    <source>
        <strain evidence="2">Houghton</strain>
    </source>
</reference>
<dbReference type="OrthoDB" id="348054at2759"/>
<protein>
    <submittedName>
        <fullName evidence="2">Uncharacterized protein</fullName>
    </submittedName>
</protein>
<evidence type="ECO:0000313" key="2">
    <source>
        <dbReference type="EMBL" id="CDI84509.1"/>
    </source>
</evidence>
<organism evidence="2 3">
    <name type="scientific">Eimeria acervulina</name>
    <name type="common">Coccidian parasite</name>
    <dbReference type="NCBI Taxonomy" id="5801"/>
    <lineage>
        <taxon>Eukaryota</taxon>
        <taxon>Sar</taxon>
        <taxon>Alveolata</taxon>
        <taxon>Apicomplexa</taxon>
        <taxon>Conoidasida</taxon>
        <taxon>Coccidia</taxon>
        <taxon>Eucoccidiorida</taxon>
        <taxon>Eimeriorina</taxon>
        <taxon>Eimeriidae</taxon>
        <taxon>Eimeria</taxon>
    </lineage>
</organism>
<keyword evidence="3" id="KW-1185">Reference proteome</keyword>
<feature type="compositionally biased region" description="Low complexity" evidence="1">
    <location>
        <begin position="311"/>
        <end position="334"/>
    </location>
</feature>
<evidence type="ECO:0000256" key="1">
    <source>
        <dbReference type="SAM" id="MobiDB-lite"/>
    </source>
</evidence>
<reference evidence="2" key="2">
    <citation type="submission" date="2013-10" db="EMBL/GenBank/DDBJ databases">
        <authorList>
            <person name="Aslett M."/>
        </authorList>
    </citation>
    <scope>NUCLEOTIDE SEQUENCE [LARGE SCALE GENOMIC DNA]</scope>
    <source>
        <strain evidence="2">Houghton</strain>
    </source>
</reference>
<feature type="region of interest" description="Disordered" evidence="1">
    <location>
        <begin position="235"/>
        <end position="355"/>
    </location>
</feature>
<dbReference type="GeneID" id="25273394"/>
<name>U6H1C2_EIMAC</name>
<evidence type="ECO:0000313" key="3">
    <source>
        <dbReference type="Proteomes" id="UP000018050"/>
    </source>
</evidence>
<dbReference type="VEuPathDB" id="ToxoDB:EAH_00053240"/>
<dbReference type="EMBL" id="HG673704">
    <property type="protein sequence ID" value="CDI84509.1"/>
    <property type="molecule type" value="Genomic_DNA"/>
</dbReference>
<dbReference type="RefSeq" id="XP_013246533.1">
    <property type="nucleotide sequence ID" value="XM_013391079.1"/>
</dbReference>